<sequence>EVDVLGCDGTNTNTGWKAGILRKLEELTRKPMQWAVCLLHFNELPFRALFTHIDSASSSPHSYTGPIGSILSDCEKLSVVSFKPIKCDLPYHNPEELRKLSKDLRYLFQISQAIDFEALPERLASMIPGKLNKARWLTTANRILRLYIATKKPVKKFIEIVTFILTVYVVMQYR</sequence>
<dbReference type="PANTHER" id="PTHR46409:SF1">
    <property type="entry name" value="HTH PSQ-TYPE DOMAIN-CONTAINING PROTEIN"/>
    <property type="match status" value="1"/>
</dbReference>
<dbReference type="AlphaFoldDB" id="E2C851"/>
<reference evidence="1 2" key="1">
    <citation type="journal article" date="2010" name="Science">
        <title>Genomic comparison of the ants Camponotus floridanus and Harpegnathos saltator.</title>
        <authorList>
            <person name="Bonasio R."/>
            <person name="Zhang G."/>
            <person name="Ye C."/>
            <person name="Mutti N.S."/>
            <person name="Fang X."/>
            <person name="Qin N."/>
            <person name="Donahue G."/>
            <person name="Yang P."/>
            <person name="Li Q."/>
            <person name="Li C."/>
            <person name="Zhang P."/>
            <person name="Huang Z."/>
            <person name="Berger S.L."/>
            <person name="Reinberg D."/>
            <person name="Wang J."/>
            <person name="Liebig J."/>
        </authorList>
    </citation>
    <scope>NUCLEOTIDE SEQUENCE [LARGE SCALE GENOMIC DNA]</scope>
    <source>
        <strain evidence="1 2">R22 G/1</strain>
    </source>
</reference>
<accession>E2C851</accession>
<name>E2C851_HARSA</name>
<protein>
    <submittedName>
        <fullName evidence="1">Uncharacterized protein</fullName>
    </submittedName>
</protein>
<organism evidence="2">
    <name type="scientific">Harpegnathos saltator</name>
    <name type="common">Jerdon's jumping ant</name>
    <dbReference type="NCBI Taxonomy" id="610380"/>
    <lineage>
        <taxon>Eukaryota</taxon>
        <taxon>Metazoa</taxon>
        <taxon>Ecdysozoa</taxon>
        <taxon>Arthropoda</taxon>
        <taxon>Hexapoda</taxon>
        <taxon>Insecta</taxon>
        <taxon>Pterygota</taxon>
        <taxon>Neoptera</taxon>
        <taxon>Endopterygota</taxon>
        <taxon>Hymenoptera</taxon>
        <taxon>Apocrita</taxon>
        <taxon>Aculeata</taxon>
        <taxon>Formicoidea</taxon>
        <taxon>Formicidae</taxon>
        <taxon>Ponerinae</taxon>
        <taxon>Ponerini</taxon>
        <taxon>Harpegnathos</taxon>
    </lineage>
</organism>
<feature type="non-terminal residue" evidence="1">
    <location>
        <position position="1"/>
    </location>
</feature>
<dbReference type="Proteomes" id="UP000008237">
    <property type="component" value="Unassembled WGS sequence"/>
</dbReference>
<dbReference type="InParanoid" id="E2C851"/>
<gene>
    <name evidence="1" type="ORF">EAI_04605</name>
</gene>
<dbReference type="PANTHER" id="PTHR46409">
    <property type="entry name" value="HTH PSQ-TYPE DOMAIN-CONTAINING PROTEIN"/>
    <property type="match status" value="1"/>
</dbReference>
<dbReference type="OMA" id="WAVCLLH"/>
<dbReference type="EMBL" id="GL453552">
    <property type="protein sequence ID" value="EFN75879.1"/>
    <property type="molecule type" value="Genomic_DNA"/>
</dbReference>
<feature type="non-terminal residue" evidence="1">
    <location>
        <position position="174"/>
    </location>
</feature>
<keyword evidence="2" id="KW-1185">Reference proteome</keyword>
<proteinExistence type="predicted"/>
<evidence type="ECO:0000313" key="2">
    <source>
        <dbReference type="Proteomes" id="UP000008237"/>
    </source>
</evidence>
<evidence type="ECO:0000313" key="1">
    <source>
        <dbReference type="EMBL" id="EFN75879.1"/>
    </source>
</evidence>